<accession>A0A6H5G035</accession>
<dbReference type="Proteomes" id="UP000479000">
    <property type="component" value="Unassembled WGS sequence"/>
</dbReference>
<feature type="compositionally biased region" description="Basic and acidic residues" evidence="1">
    <location>
        <begin position="15"/>
        <end position="30"/>
    </location>
</feature>
<dbReference type="Pfam" id="PF03564">
    <property type="entry name" value="DUF1759"/>
    <property type="match status" value="1"/>
</dbReference>
<evidence type="ECO:0000313" key="3">
    <source>
        <dbReference type="Proteomes" id="UP000479000"/>
    </source>
</evidence>
<name>A0A6H5G035_9HEMI</name>
<proteinExistence type="predicted"/>
<dbReference type="InterPro" id="IPR005312">
    <property type="entry name" value="DUF1759"/>
</dbReference>
<evidence type="ECO:0000313" key="2">
    <source>
        <dbReference type="EMBL" id="CAA9995502.1"/>
    </source>
</evidence>
<evidence type="ECO:0008006" key="4">
    <source>
        <dbReference type="Google" id="ProtNLM"/>
    </source>
</evidence>
<evidence type="ECO:0000256" key="1">
    <source>
        <dbReference type="SAM" id="MobiDB-lite"/>
    </source>
</evidence>
<dbReference type="EMBL" id="CADCXU010003432">
    <property type="protein sequence ID" value="CAA9995502.1"/>
    <property type="molecule type" value="Genomic_DNA"/>
</dbReference>
<gene>
    <name evidence="2" type="ORF">NTEN_LOCUS2293</name>
</gene>
<dbReference type="AlphaFoldDB" id="A0A6H5G035"/>
<dbReference type="PANTHER" id="PTHR47331:SF5">
    <property type="entry name" value="RIBONUCLEASE H"/>
    <property type="match status" value="1"/>
</dbReference>
<feature type="region of interest" description="Disordered" evidence="1">
    <location>
        <begin position="1"/>
        <end position="59"/>
    </location>
</feature>
<sequence length="614" mass="69035">MMLRNRKIVSAPSGSRRDEADAPDRRRGDTAGEEDDRASHSSRHSSSSASIRSRSRSEIGRMITDATREAVAGAVAGIRQELLNEIRSIRQRDLGNPTTHMSHPPYLNPPQRHPSPIHRPTEAFTPSQPEPQNRDLLRPFLSRQTEGKEVPKFSGEPTEWANFISYFQRTSRICDFSDDENLGRLQKCLTGEAKDAVYALLSHPQNVPKILDVLEKRFGRPEFVIGKLRDRLLEQPNVLEHNFRGLIKLSTEIQNYVTTVEVLNCPAYLVEPSILNSLVAKLPFSVQVQWGEYLTSLGIFPARIADLCEWLEKKADAYSLLSGIVPQQQPQLPSTSGEKMVPPPKMCRFCQKGVEHELSACDKWLKSSVENRWLYASRNRLCFKCLKSANHSAPRCRSPTECTICHGMHHTTLHRQQQPTVPSGLHHRVAPKEEQKLTMLRVLPVRLYGPFGHIDTHALLDEGSSVTLIDADLANELQLKGEPRPLSLNWTGEINQHDANSESVSFGISSINPDGKTFKIHGARTISKLGLPSYSLDVEELAKKWPFIHKGIVSPMHQVKPRILIGQDNWPLILTRKSFSGPWNGPVVSLTWLGWVLHGNAPTQGLKGKYFNNV</sequence>
<keyword evidence="3" id="KW-1185">Reference proteome</keyword>
<organism evidence="2 3">
    <name type="scientific">Nesidiocoris tenuis</name>
    <dbReference type="NCBI Taxonomy" id="355587"/>
    <lineage>
        <taxon>Eukaryota</taxon>
        <taxon>Metazoa</taxon>
        <taxon>Ecdysozoa</taxon>
        <taxon>Arthropoda</taxon>
        <taxon>Hexapoda</taxon>
        <taxon>Insecta</taxon>
        <taxon>Pterygota</taxon>
        <taxon>Neoptera</taxon>
        <taxon>Paraneoptera</taxon>
        <taxon>Hemiptera</taxon>
        <taxon>Heteroptera</taxon>
        <taxon>Panheteroptera</taxon>
        <taxon>Cimicomorpha</taxon>
        <taxon>Miridae</taxon>
        <taxon>Dicyphina</taxon>
        <taxon>Nesidiocoris</taxon>
    </lineage>
</organism>
<protein>
    <recommendedName>
        <fullName evidence="4">Peptidase A2 domain-containing protein</fullName>
    </recommendedName>
</protein>
<dbReference type="OrthoDB" id="6779345at2759"/>
<dbReference type="PANTHER" id="PTHR47331">
    <property type="entry name" value="PHD-TYPE DOMAIN-CONTAINING PROTEIN"/>
    <property type="match status" value="1"/>
</dbReference>
<reference evidence="2 3" key="1">
    <citation type="submission" date="2020-02" db="EMBL/GenBank/DDBJ databases">
        <authorList>
            <person name="Ferguson B K."/>
        </authorList>
    </citation>
    <scope>NUCLEOTIDE SEQUENCE [LARGE SCALE GENOMIC DNA]</scope>
</reference>